<proteinExistence type="predicted"/>
<evidence type="ECO:0000256" key="1">
    <source>
        <dbReference type="PROSITE-ProRule" id="PRU00290"/>
    </source>
</evidence>
<dbReference type="SUPFAM" id="SSF58038">
    <property type="entry name" value="SNARE fusion complex"/>
    <property type="match status" value="1"/>
</dbReference>
<feature type="domain" description="V-SNARE coiled-coil homology" evidence="3">
    <location>
        <begin position="14"/>
        <end position="75"/>
    </location>
</feature>
<evidence type="ECO:0000313" key="5">
    <source>
        <dbReference type="Proteomes" id="UP001066276"/>
    </source>
</evidence>
<dbReference type="AlphaFoldDB" id="A0AAV7LK31"/>
<keyword evidence="2" id="KW-1133">Transmembrane helix</keyword>
<evidence type="ECO:0000313" key="4">
    <source>
        <dbReference type="EMBL" id="KAJ1091811.1"/>
    </source>
</evidence>
<name>A0AAV7LK31_PLEWA</name>
<keyword evidence="5" id="KW-1185">Reference proteome</keyword>
<reference evidence="4" key="1">
    <citation type="journal article" date="2022" name="bioRxiv">
        <title>Sequencing and chromosome-scale assembly of the giantPleurodeles waltlgenome.</title>
        <authorList>
            <person name="Brown T."/>
            <person name="Elewa A."/>
            <person name="Iarovenko S."/>
            <person name="Subramanian E."/>
            <person name="Araus A.J."/>
            <person name="Petzold A."/>
            <person name="Susuki M."/>
            <person name="Suzuki K.-i.T."/>
            <person name="Hayashi T."/>
            <person name="Toyoda A."/>
            <person name="Oliveira C."/>
            <person name="Osipova E."/>
            <person name="Leigh N.D."/>
            <person name="Simon A."/>
            <person name="Yun M.H."/>
        </authorList>
    </citation>
    <scope>NUCLEOTIDE SEQUENCE</scope>
    <source>
        <strain evidence="4">20211129_DDA</strain>
        <tissue evidence="4">Liver</tissue>
    </source>
</reference>
<dbReference type="PROSITE" id="PS50892">
    <property type="entry name" value="V_SNARE"/>
    <property type="match status" value="1"/>
</dbReference>
<dbReference type="InterPro" id="IPR042855">
    <property type="entry name" value="V_SNARE_CC"/>
</dbReference>
<dbReference type="EMBL" id="JANPWB010000015">
    <property type="protein sequence ID" value="KAJ1091811.1"/>
    <property type="molecule type" value="Genomic_DNA"/>
</dbReference>
<gene>
    <name evidence="4" type="ORF">NDU88_004926</name>
</gene>
<keyword evidence="1" id="KW-0175">Coiled coil</keyword>
<evidence type="ECO:0000256" key="2">
    <source>
        <dbReference type="SAM" id="Phobius"/>
    </source>
</evidence>
<evidence type="ECO:0000259" key="3">
    <source>
        <dbReference type="PROSITE" id="PS50892"/>
    </source>
</evidence>
<dbReference type="Proteomes" id="UP001066276">
    <property type="component" value="Chromosome 11"/>
</dbReference>
<protein>
    <recommendedName>
        <fullName evidence="3">V-SNARE coiled-coil homology domain-containing protein</fullName>
    </recommendedName>
</protein>
<keyword evidence="2" id="KW-0472">Membrane</keyword>
<accession>A0AAV7LK31</accession>
<sequence length="138" mass="15203">MRSGNPTDKMVDQRVRGLQQEVDEIGSLLVGTVQQVNERTEQVPEMMDRLQNLTADCERFHQKQIPEVSTTHRPGPNIITSTSTSASTRCKVTVAICLAVGLIMIILISVVSIHATREEDKGAEEAAEPLYNFTKPGV</sequence>
<organism evidence="4 5">
    <name type="scientific">Pleurodeles waltl</name>
    <name type="common">Iberian ribbed newt</name>
    <dbReference type="NCBI Taxonomy" id="8319"/>
    <lineage>
        <taxon>Eukaryota</taxon>
        <taxon>Metazoa</taxon>
        <taxon>Chordata</taxon>
        <taxon>Craniata</taxon>
        <taxon>Vertebrata</taxon>
        <taxon>Euteleostomi</taxon>
        <taxon>Amphibia</taxon>
        <taxon>Batrachia</taxon>
        <taxon>Caudata</taxon>
        <taxon>Salamandroidea</taxon>
        <taxon>Salamandridae</taxon>
        <taxon>Pleurodelinae</taxon>
        <taxon>Pleurodeles</taxon>
    </lineage>
</organism>
<comment type="caution">
    <text evidence="4">The sequence shown here is derived from an EMBL/GenBank/DDBJ whole genome shotgun (WGS) entry which is preliminary data.</text>
</comment>
<feature type="transmembrane region" description="Helical" evidence="2">
    <location>
        <begin position="92"/>
        <end position="115"/>
    </location>
</feature>
<keyword evidence="2" id="KW-0812">Transmembrane</keyword>